<evidence type="ECO:0000256" key="4">
    <source>
        <dbReference type="ARBA" id="ARBA00023136"/>
    </source>
</evidence>
<dbReference type="Gene3D" id="1.20.1560.10">
    <property type="entry name" value="ABC transporter type 1, transmembrane domain"/>
    <property type="match status" value="1"/>
</dbReference>
<evidence type="ECO:0000256" key="1">
    <source>
        <dbReference type="ARBA" id="ARBA00004651"/>
    </source>
</evidence>
<dbReference type="InterPro" id="IPR003439">
    <property type="entry name" value="ABC_transporter-like_ATP-bd"/>
</dbReference>
<gene>
    <name evidence="7" type="ORF">NA2_20983</name>
</gene>
<protein>
    <submittedName>
        <fullName evidence="7">ABC transporter</fullName>
    </submittedName>
</protein>
<dbReference type="InterPro" id="IPR011527">
    <property type="entry name" value="ABC1_TM_dom"/>
</dbReference>
<keyword evidence="8" id="KW-1185">Reference proteome</keyword>
<dbReference type="InterPro" id="IPR039421">
    <property type="entry name" value="Type_1_exporter"/>
</dbReference>
<evidence type="ECO:0000256" key="3">
    <source>
        <dbReference type="ARBA" id="ARBA00022989"/>
    </source>
</evidence>
<keyword evidence="2 5" id="KW-0812">Transmembrane</keyword>
<dbReference type="Gene3D" id="3.40.50.300">
    <property type="entry name" value="P-loop containing nucleotide triphosphate hydrolases"/>
    <property type="match status" value="1"/>
</dbReference>
<feature type="transmembrane region" description="Helical" evidence="5">
    <location>
        <begin position="171"/>
        <end position="191"/>
    </location>
</feature>
<dbReference type="EMBL" id="AMRM01000040">
    <property type="protein sequence ID" value="EKF16853.1"/>
    <property type="molecule type" value="Genomic_DNA"/>
</dbReference>
<dbReference type="InterPro" id="IPR036640">
    <property type="entry name" value="ABC1_TM_sf"/>
</dbReference>
<feature type="domain" description="ABC transmembrane type-1" evidence="6">
    <location>
        <begin position="33"/>
        <end position="315"/>
    </location>
</feature>
<dbReference type="GO" id="GO:0005524">
    <property type="term" value="F:ATP binding"/>
    <property type="evidence" value="ECO:0007669"/>
    <property type="project" value="InterPro"/>
</dbReference>
<dbReference type="AlphaFoldDB" id="K2MXY2"/>
<sequence>MRIGRSTADSDAIIPVIRRIFAENGREYVGHYAIAIVCMLAIAATTAFSAWIMRDIIDEVFYRQRWELVGWICGAIIAAFAIRGFASYGQSVMLAKIGNNIVARYQQRMFDHLMRLGIDFFTATRSGQLSAQISQNVGGIRDLLNMTVASIARDVVTLVGLVAVMVMQDPLLSVIALVIGPPLIYAVNYLMRRLRRVTREAVDINSRLLGAMQESVQGIAIIKAFTMEKQLSDKMAGLILHAEERSNKIARVSERLGPITEILAGLAIAGVIGYAAWRASVSAQPPGSVFAFITALLLAYDPVRKLARVQVNLERALVNARMIYEILDIEPQQGDAPGAGALSVAKGDVVFDRVAFSYSEALPVLRGVSFTAKAGETTAIVGPSGAGKST</sequence>
<evidence type="ECO:0000256" key="5">
    <source>
        <dbReference type="SAM" id="Phobius"/>
    </source>
</evidence>
<dbReference type="GO" id="GO:0005886">
    <property type="term" value="C:plasma membrane"/>
    <property type="evidence" value="ECO:0007669"/>
    <property type="project" value="UniProtKB-SubCell"/>
</dbReference>
<comment type="caution">
    <text evidence="7">The sequence shown here is derived from an EMBL/GenBank/DDBJ whole genome shotgun (WGS) entry which is preliminary data.</text>
</comment>
<feature type="transmembrane region" description="Helical" evidence="5">
    <location>
        <begin position="143"/>
        <end position="165"/>
    </location>
</feature>
<dbReference type="STRING" id="391937.NA2_20983"/>
<proteinExistence type="predicted"/>
<dbReference type="PANTHER" id="PTHR24221:SF654">
    <property type="entry name" value="ATP-BINDING CASSETTE SUB-FAMILY B MEMBER 6"/>
    <property type="match status" value="1"/>
</dbReference>
<comment type="subcellular location">
    <subcellularLocation>
        <location evidence="1">Cell membrane</location>
        <topology evidence="1">Multi-pass membrane protein</topology>
    </subcellularLocation>
</comment>
<evidence type="ECO:0000256" key="2">
    <source>
        <dbReference type="ARBA" id="ARBA00022692"/>
    </source>
</evidence>
<keyword evidence="4 5" id="KW-0472">Membrane</keyword>
<dbReference type="PANTHER" id="PTHR24221">
    <property type="entry name" value="ATP-BINDING CASSETTE SUB-FAMILY B"/>
    <property type="match status" value="1"/>
</dbReference>
<dbReference type="GO" id="GO:0034040">
    <property type="term" value="F:ATPase-coupled lipid transmembrane transporter activity"/>
    <property type="evidence" value="ECO:0007669"/>
    <property type="project" value="TreeGrafter"/>
</dbReference>
<dbReference type="PROSITE" id="PS50929">
    <property type="entry name" value="ABC_TM1F"/>
    <property type="match status" value="1"/>
</dbReference>
<dbReference type="InterPro" id="IPR027417">
    <property type="entry name" value="P-loop_NTPase"/>
</dbReference>
<dbReference type="CDD" id="cd18552">
    <property type="entry name" value="ABC_6TM_MsbA_like"/>
    <property type="match status" value="1"/>
</dbReference>
<feature type="transmembrane region" description="Helical" evidence="5">
    <location>
        <begin position="283"/>
        <end position="300"/>
    </location>
</feature>
<dbReference type="Proteomes" id="UP000006786">
    <property type="component" value="Unassembled WGS sequence"/>
</dbReference>
<feature type="transmembrane region" description="Helical" evidence="5">
    <location>
        <begin position="28"/>
        <end position="53"/>
    </location>
</feature>
<dbReference type="OrthoDB" id="9804259at2"/>
<dbReference type="SUPFAM" id="SSF90123">
    <property type="entry name" value="ABC transporter transmembrane region"/>
    <property type="match status" value="1"/>
</dbReference>
<accession>K2MXY2</accession>
<dbReference type="SUPFAM" id="SSF52540">
    <property type="entry name" value="P-loop containing nucleoside triphosphate hydrolases"/>
    <property type="match status" value="1"/>
</dbReference>
<feature type="transmembrane region" description="Helical" evidence="5">
    <location>
        <begin position="68"/>
        <end position="86"/>
    </location>
</feature>
<name>K2MXY2_9HYPH</name>
<dbReference type="GO" id="GO:0016887">
    <property type="term" value="F:ATP hydrolysis activity"/>
    <property type="evidence" value="ECO:0007669"/>
    <property type="project" value="InterPro"/>
</dbReference>
<feature type="transmembrane region" description="Helical" evidence="5">
    <location>
        <begin position="256"/>
        <end position="277"/>
    </location>
</feature>
<evidence type="ECO:0000259" key="6">
    <source>
        <dbReference type="PROSITE" id="PS50929"/>
    </source>
</evidence>
<reference evidence="7 8" key="1">
    <citation type="journal article" date="2012" name="J. Bacteriol.">
        <title>Genome Sequence of Nitratireductor pacificus Type Strain pht-3B.</title>
        <authorList>
            <person name="Lai Q."/>
            <person name="Li G."/>
            <person name="Shao Z."/>
        </authorList>
    </citation>
    <scope>NUCLEOTIDE SEQUENCE [LARGE SCALE GENOMIC DNA]</scope>
    <source>
        <strain evidence="8">pht-3B</strain>
    </source>
</reference>
<dbReference type="GO" id="GO:0140359">
    <property type="term" value="F:ABC-type transporter activity"/>
    <property type="evidence" value="ECO:0007669"/>
    <property type="project" value="InterPro"/>
</dbReference>
<organism evidence="7 8">
    <name type="scientific">Nitratireductor pacificus pht-3B</name>
    <dbReference type="NCBI Taxonomy" id="391937"/>
    <lineage>
        <taxon>Bacteria</taxon>
        <taxon>Pseudomonadati</taxon>
        <taxon>Pseudomonadota</taxon>
        <taxon>Alphaproteobacteria</taxon>
        <taxon>Hyphomicrobiales</taxon>
        <taxon>Phyllobacteriaceae</taxon>
        <taxon>Nitratireductor</taxon>
    </lineage>
</organism>
<dbReference type="Pfam" id="PF00005">
    <property type="entry name" value="ABC_tran"/>
    <property type="match status" value="1"/>
</dbReference>
<dbReference type="Pfam" id="PF00664">
    <property type="entry name" value="ABC_membrane"/>
    <property type="match status" value="1"/>
</dbReference>
<keyword evidence="3 5" id="KW-1133">Transmembrane helix</keyword>
<evidence type="ECO:0000313" key="7">
    <source>
        <dbReference type="EMBL" id="EKF16853.1"/>
    </source>
</evidence>
<feature type="non-terminal residue" evidence="7">
    <location>
        <position position="390"/>
    </location>
</feature>
<dbReference type="eggNOG" id="COG1132">
    <property type="taxonomic scope" value="Bacteria"/>
</dbReference>
<evidence type="ECO:0000313" key="8">
    <source>
        <dbReference type="Proteomes" id="UP000006786"/>
    </source>
</evidence>